<evidence type="ECO:0000313" key="2">
    <source>
        <dbReference type="EMBL" id="KAL3393590.1"/>
    </source>
</evidence>
<gene>
    <name evidence="2" type="ORF">TKK_011870</name>
</gene>
<sequence>MRGYECGDRQHIHVQRIPLNIEGRSDACTRTRCAPREAIRSPAHACKYIRVRICTEARQVLLYAARSRKKRPTLATREEVSSVGRLRRNKKQQRGSNAYARTVALNWLVYSQGMRVQEKKPSRRKGIYTTTPHVSYFREIKSYTKTLRFNDFIRKVASFVGKYNLPLDRATKSKSLSSIHTRPRRRSRSNSSSRAQRLVFCSFSELLRTSARALSKGRDDACDDGEALYNAIFSLVYKGGSTATAQCDSSITRIACSVCARVYLKHTEEETQKTREARSSSHSSRCIIYRTHTHTQSRDGSEEVPIFEFGTFKFLFVEKKKCICVSVYRIRVTNMYTDRVKCTPTTRGLYKYIVFSSVNEVARSTHILLLHLITS</sequence>
<accession>A0ABD2WL52</accession>
<organism evidence="2 3">
    <name type="scientific">Trichogramma kaykai</name>
    <dbReference type="NCBI Taxonomy" id="54128"/>
    <lineage>
        <taxon>Eukaryota</taxon>
        <taxon>Metazoa</taxon>
        <taxon>Ecdysozoa</taxon>
        <taxon>Arthropoda</taxon>
        <taxon>Hexapoda</taxon>
        <taxon>Insecta</taxon>
        <taxon>Pterygota</taxon>
        <taxon>Neoptera</taxon>
        <taxon>Endopterygota</taxon>
        <taxon>Hymenoptera</taxon>
        <taxon>Apocrita</taxon>
        <taxon>Proctotrupomorpha</taxon>
        <taxon>Chalcidoidea</taxon>
        <taxon>Trichogrammatidae</taxon>
        <taxon>Trichogramma</taxon>
    </lineage>
</organism>
<evidence type="ECO:0000313" key="3">
    <source>
        <dbReference type="Proteomes" id="UP001627154"/>
    </source>
</evidence>
<dbReference type="Proteomes" id="UP001627154">
    <property type="component" value="Unassembled WGS sequence"/>
</dbReference>
<evidence type="ECO:0000256" key="1">
    <source>
        <dbReference type="SAM" id="MobiDB-lite"/>
    </source>
</evidence>
<proteinExistence type="predicted"/>
<feature type="region of interest" description="Disordered" evidence="1">
    <location>
        <begin position="74"/>
        <end position="97"/>
    </location>
</feature>
<feature type="region of interest" description="Disordered" evidence="1">
    <location>
        <begin position="174"/>
        <end position="193"/>
    </location>
</feature>
<reference evidence="2 3" key="1">
    <citation type="journal article" date="2024" name="bioRxiv">
        <title>A reference genome for Trichogramma kaykai: A tiny desert-dwelling parasitoid wasp with competing sex-ratio distorters.</title>
        <authorList>
            <person name="Culotta J."/>
            <person name="Lindsey A.R."/>
        </authorList>
    </citation>
    <scope>NUCLEOTIDE SEQUENCE [LARGE SCALE GENOMIC DNA]</scope>
    <source>
        <strain evidence="2 3">KSX58</strain>
    </source>
</reference>
<comment type="caution">
    <text evidence="2">The sequence shown here is derived from an EMBL/GenBank/DDBJ whole genome shotgun (WGS) entry which is preliminary data.</text>
</comment>
<keyword evidence="3" id="KW-1185">Reference proteome</keyword>
<name>A0ABD2WL52_9HYME</name>
<dbReference type="AlphaFoldDB" id="A0ABD2WL52"/>
<protein>
    <submittedName>
        <fullName evidence="2">Uncharacterized protein</fullName>
    </submittedName>
</protein>
<dbReference type="EMBL" id="JBJJXI010000096">
    <property type="protein sequence ID" value="KAL3393590.1"/>
    <property type="molecule type" value="Genomic_DNA"/>
</dbReference>